<feature type="site" description="Important for catalytic activity" evidence="3">
    <location>
        <position position="337"/>
    </location>
</feature>
<organism evidence="6 7">
    <name type="scientific">Candidatus Methylacidithermus pantelleriae</name>
    <dbReference type="NCBI Taxonomy" id="2744239"/>
    <lineage>
        <taxon>Bacteria</taxon>
        <taxon>Pseudomonadati</taxon>
        <taxon>Verrucomicrobiota</taxon>
        <taxon>Methylacidiphilae</taxon>
        <taxon>Methylacidiphilales</taxon>
        <taxon>Methylacidiphilaceae</taxon>
        <taxon>Candidatus Methylacidithermus</taxon>
    </lineage>
</organism>
<dbReference type="PRINTS" id="PR00149">
    <property type="entry name" value="FUMRATELYASE"/>
</dbReference>
<evidence type="ECO:0000259" key="4">
    <source>
        <dbReference type="Pfam" id="PF00206"/>
    </source>
</evidence>
<dbReference type="FunFam" id="1.10.40.30:FF:000002">
    <property type="entry name" value="Fumarate hydratase class II"/>
    <property type="match status" value="1"/>
</dbReference>
<comment type="similarity">
    <text evidence="1 3">Belongs to the class-II fumarase/aspartase family. Fumarase subfamily.</text>
</comment>
<comment type="function">
    <text evidence="3">Involved in the TCA cycle. Catalyzes the stereospecific interconversion of fumarate to L-malate.</text>
</comment>
<dbReference type="Gene3D" id="1.10.40.30">
    <property type="entry name" value="Fumarase/aspartase (C-terminal domain)"/>
    <property type="match status" value="1"/>
</dbReference>
<dbReference type="EMBL" id="CAJNOB010000005">
    <property type="protein sequence ID" value="CAF0693038.1"/>
    <property type="molecule type" value="Genomic_DNA"/>
</dbReference>
<dbReference type="PROSITE" id="PS00163">
    <property type="entry name" value="FUMARATE_LYASES"/>
    <property type="match status" value="1"/>
</dbReference>
<evidence type="ECO:0000256" key="3">
    <source>
        <dbReference type="HAMAP-Rule" id="MF_00743"/>
    </source>
</evidence>
<dbReference type="InterPro" id="IPR000362">
    <property type="entry name" value="Fumarate_lyase_fam"/>
</dbReference>
<comment type="subunit">
    <text evidence="3">Homotetramer.</text>
</comment>
<feature type="binding site" evidence="3">
    <location>
        <position position="325"/>
    </location>
    <ligand>
        <name>substrate</name>
    </ligand>
</feature>
<dbReference type="PANTHER" id="PTHR11444:SF1">
    <property type="entry name" value="FUMARATE HYDRATASE, MITOCHONDRIAL"/>
    <property type="match status" value="1"/>
</dbReference>
<dbReference type="GO" id="GO:0006106">
    <property type="term" value="P:fumarate metabolic process"/>
    <property type="evidence" value="ECO:0007669"/>
    <property type="project" value="InterPro"/>
</dbReference>
<comment type="subcellular location">
    <subcellularLocation>
        <location evidence="3">Cytoplasm</location>
    </subcellularLocation>
</comment>
<keyword evidence="7" id="KW-1185">Reference proteome</keyword>
<dbReference type="Pfam" id="PF00206">
    <property type="entry name" value="Lyase_1"/>
    <property type="match status" value="1"/>
</dbReference>
<dbReference type="EC" id="4.2.1.2" evidence="3"/>
<evidence type="ECO:0000256" key="2">
    <source>
        <dbReference type="ARBA" id="ARBA00023239"/>
    </source>
</evidence>
<dbReference type="GO" id="GO:0005737">
    <property type="term" value="C:cytoplasm"/>
    <property type="evidence" value="ECO:0007669"/>
    <property type="project" value="UniProtKB-SubCell"/>
</dbReference>
<sequence length="476" mass="51371">MTEEGTPIGCRVEKDTLGPVPVPADRYYGAQTARALHFFDIGEEKVPAEFVRALGLVKKAAAIANYRLGLLSQQTMEWIVAAAEEVLKGKLDDHFPLHIWQSGSGTQTNMNCNEVIANRAIELAGGVLGSKTPVHPNDHVNLSQSSNDVIPTALHVALACGLVERLFPELEALVGTLEKLGSDFGGIIKIGRTHLMDALPISLGYELLGYAAQLRVGWNAVRHGLEGLYSLPIGGTAVGTGFNAPPKFGQLVVEHLRECTGLPFEVATNRASLIAGHEPLLVVSSAFRTLAASLWKVANDIRWMASGPRCGLAEITIPENEPGSSMMPGKVNPTQCEALIMVALQVIGNDLTIGVAGAQGNFELNTCKPLLIHCLLGSLRLLVDGCRSFRLHCLTGLAPNRERLRQLVNQSLMLVTALVPKLGYDRAAEIALLAHRQGISLREAALRTGYLTETEFDALVRPERMVGPWESEKENL</sequence>
<dbReference type="FunFam" id="1.20.200.10:FF:000001">
    <property type="entry name" value="Fumarate hydratase, mitochondrial"/>
    <property type="match status" value="1"/>
</dbReference>
<dbReference type="CDD" id="cd01362">
    <property type="entry name" value="Fumarase_classII"/>
    <property type="match status" value="1"/>
</dbReference>
<keyword evidence="3" id="KW-0816">Tricarboxylic acid cycle</keyword>
<dbReference type="AlphaFoldDB" id="A0A8J2BKG4"/>
<feature type="domain" description="Fumarase C C-terminal" evidence="5">
    <location>
        <begin position="414"/>
        <end position="466"/>
    </location>
</feature>
<reference evidence="6" key="1">
    <citation type="submission" date="2021-02" db="EMBL/GenBank/DDBJ databases">
        <authorList>
            <person name="Cremers G."/>
            <person name="Picone N."/>
        </authorList>
    </citation>
    <scope>NUCLEOTIDE SEQUENCE</scope>
    <source>
        <strain evidence="6">PQ17</strain>
    </source>
</reference>
<dbReference type="GO" id="GO:0006108">
    <property type="term" value="P:malate metabolic process"/>
    <property type="evidence" value="ECO:0007669"/>
    <property type="project" value="TreeGrafter"/>
</dbReference>
<feature type="binding site" description="in site B" evidence="3">
    <location>
        <begin position="135"/>
        <end position="138"/>
    </location>
    <ligand>
        <name>substrate</name>
    </ligand>
</feature>
<dbReference type="PANTHER" id="PTHR11444">
    <property type="entry name" value="ASPARTATEAMMONIA/ARGININOSUCCINATE/ADENYLOSUCCINATE LYASE"/>
    <property type="match status" value="1"/>
</dbReference>
<comment type="pathway">
    <text evidence="3">Carbohydrate metabolism; tricarboxylic acid cycle; (S)-malate from fumarate: step 1/1.</text>
</comment>
<dbReference type="GO" id="GO:0006099">
    <property type="term" value="P:tricarboxylic acid cycle"/>
    <property type="evidence" value="ECO:0007669"/>
    <property type="project" value="UniProtKB-UniRule"/>
</dbReference>
<dbReference type="InterPro" id="IPR022761">
    <property type="entry name" value="Fumarate_lyase_N"/>
</dbReference>
<comment type="miscellaneous">
    <text evidence="3">There are 2 substrate-binding sites: the catalytic A site, and the non-catalytic B site that may play a role in the transfer of substrate or product between the active site and the solvent. Alternatively, the B site may bind allosteric effectors.</text>
</comment>
<feature type="active site" evidence="3">
    <location>
        <position position="324"/>
    </location>
</feature>
<dbReference type="HAMAP" id="MF_00743">
    <property type="entry name" value="FumaraseC"/>
    <property type="match status" value="1"/>
</dbReference>
<dbReference type="InterPro" id="IPR008948">
    <property type="entry name" value="L-Aspartase-like"/>
</dbReference>
<dbReference type="GO" id="GO:0004333">
    <property type="term" value="F:fumarate hydratase activity"/>
    <property type="evidence" value="ECO:0007669"/>
    <property type="project" value="UniProtKB-UniRule"/>
</dbReference>
<accession>A0A8J2BKG4</accession>
<dbReference type="Gene3D" id="1.20.200.10">
    <property type="entry name" value="Fumarase/aspartase (Central domain)"/>
    <property type="match status" value="1"/>
</dbReference>
<name>A0A8J2BKG4_9BACT</name>
<dbReference type="Proteomes" id="UP000663859">
    <property type="component" value="Unassembled WGS sequence"/>
</dbReference>
<keyword evidence="2 3" id="KW-0456">Lyase</keyword>
<dbReference type="RefSeq" id="WP_174582863.1">
    <property type="nucleotide sequence ID" value="NZ_CAJNOB010000005.1"/>
</dbReference>
<keyword evidence="3" id="KW-0963">Cytoplasm</keyword>
<feature type="binding site" evidence="3">
    <location>
        <begin position="145"/>
        <end position="147"/>
    </location>
    <ligand>
        <name>substrate</name>
    </ligand>
</feature>
<dbReference type="InterPro" id="IPR018951">
    <property type="entry name" value="Fumarase_C_C"/>
</dbReference>
<evidence type="ECO:0000313" key="6">
    <source>
        <dbReference type="EMBL" id="CAF0693038.1"/>
    </source>
</evidence>
<feature type="binding site" evidence="3">
    <location>
        <begin position="104"/>
        <end position="106"/>
    </location>
    <ligand>
        <name>substrate</name>
    </ligand>
</feature>
<evidence type="ECO:0000313" key="7">
    <source>
        <dbReference type="Proteomes" id="UP000663859"/>
    </source>
</evidence>
<proteinExistence type="inferred from homology"/>
<dbReference type="InterPro" id="IPR020557">
    <property type="entry name" value="Fumarate_lyase_CS"/>
</dbReference>
<dbReference type="UniPathway" id="UPA00223">
    <property type="reaction ID" value="UER01007"/>
</dbReference>
<comment type="catalytic activity">
    <reaction evidence="3">
        <text>(S)-malate = fumarate + H2O</text>
        <dbReference type="Rhea" id="RHEA:12460"/>
        <dbReference type="ChEBI" id="CHEBI:15377"/>
        <dbReference type="ChEBI" id="CHEBI:15589"/>
        <dbReference type="ChEBI" id="CHEBI:29806"/>
        <dbReference type="EC" id="4.2.1.2"/>
    </reaction>
</comment>
<dbReference type="InterPro" id="IPR024083">
    <property type="entry name" value="Fumarase/histidase_N"/>
</dbReference>
<gene>
    <name evidence="3 6" type="primary">fumC</name>
    <name evidence="6" type="ORF">MPNT_130050</name>
</gene>
<dbReference type="Pfam" id="PF10415">
    <property type="entry name" value="FumaraseC_C"/>
    <property type="match status" value="1"/>
</dbReference>
<evidence type="ECO:0000256" key="1">
    <source>
        <dbReference type="ARBA" id="ARBA00009084"/>
    </source>
</evidence>
<feature type="binding site" evidence="3">
    <location>
        <position position="193"/>
    </location>
    <ligand>
        <name>substrate</name>
    </ligand>
</feature>
<feature type="domain" description="Fumarate lyase N-terminal" evidence="4">
    <location>
        <begin position="20"/>
        <end position="348"/>
    </location>
</feature>
<dbReference type="Gene3D" id="1.10.275.10">
    <property type="entry name" value="Fumarase/aspartase (N-terminal domain)"/>
    <property type="match status" value="1"/>
</dbReference>
<dbReference type="FunFam" id="1.10.275.10:FF:000001">
    <property type="entry name" value="Fumarate hydratase, mitochondrial"/>
    <property type="match status" value="1"/>
</dbReference>
<comment type="caution">
    <text evidence="6">The sequence shown here is derived from an EMBL/GenBank/DDBJ whole genome shotgun (WGS) entry which is preliminary data.</text>
</comment>
<evidence type="ECO:0000259" key="5">
    <source>
        <dbReference type="Pfam" id="PF10415"/>
    </source>
</evidence>
<feature type="binding site" evidence="3">
    <location>
        <begin position="330"/>
        <end position="332"/>
    </location>
    <ligand>
        <name>substrate</name>
    </ligand>
</feature>
<feature type="active site" description="Proton donor/acceptor" evidence="3">
    <location>
        <position position="194"/>
    </location>
</feature>
<protein>
    <recommendedName>
        <fullName evidence="3">Fumarate hydratase class II</fullName>
        <shortName evidence="3">Fumarase C</shortName>
        <ecNumber evidence="3">4.2.1.2</ecNumber>
    </recommendedName>
    <alternativeName>
        <fullName evidence="3">Aerobic fumarase</fullName>
    </alternativeName>
    <alternativeName>
        <fullName evidence="3">Iron-independent fumarase</fullName>
    </alternativeName>
</protein>
<dbReference type="InterPro" id="IPR005677">
    <property type="entry name" value="Fum_hydII"/>
</dbReference>
<dbReference type="SUPFAM" id="SSF48557">
    <property type="entry name" value="L-aspartase-like"/>
    <property type="match status" value="1"/>
</dbReference>